<comment type="similarity">
    <text evidence="2">Belongs to the major facilitator superfamily. Sodium/anion cotransporter family.</text>
</comment>
<keyword evidence="8 13" id="KW-0472">Membrane</keyword>
<evidence type="ECO:0000256" key="9">
    <source>
        <dbReference type="ARBA" id="ARBA00023201"/>
    </source>
</evidence>
<evidence type="ECO:0000256" key="12">
    <source>
        <dbReference type="SAM" id="MobiDB-lite"/>
    </source>
</evidence>
<dbReference type="PANTHER" id="PTHR11662">
    <property type="entry name" value="SOLUTE CARRIER FAMILY 17"/>
    <property type="match status" value="1"/>
</dbReference>
<organism evidence="15 16">
    <name type="scientific">Tenebrio molitor</name>
    <name type="common">Yellow mealworm beetle</name>
    <dbReference type="NCBI Taxonomy" id="7067"/>
    <lineage>
        <taxon>Eukaryota</taxon>
        <taxon>Metazoa</taxon>
        <taxon>Ecdysozoa</taxon>
        <taxon>Arthropoda</taxon>
        <taxon>Hexapoda</taxon>
        <taxon>Insecta</taxon>
        <taxon>Pterygota</taxon>
        <taxon>Neoptera</taxon>
        <taxon>Endopterygota</taxon>
        <taxon>Coleoptera</taxon>
        <taxon>Polyphaga</taxon>
        <taxon>Cucujiformia</taxon>
        <taxon>Tenebrionidae</taxon>
        <taxon>Tenebrio</taxon>
    </lineage>
</organism>
<dbReference type="FunFam" id="1.20.1250.20:FF:000003">
    <property type="entry name" value="Solute carrier family 17 member 3"/>
    <property type="match status" value="1"/>
</dbReference>
<reference evidence="15" key="1">
    <citation type="journal article" date="2020" name="J Insects Food Feed">
        <title>The yellow mealworm (Tenebrio molitor) genome: a resource for the emerging insects as food and feed industry.</title>
        <authorList>
            <person name="Eriksson T."/>
            <person name="Andere A."/>
            <person name="Kelstrup H."/>
            <person name="Emery V."/>
            <person name="Picard C."/>
        </authorList>
    </citation>
    <scope>NUCLEOTIDE SEQUENCE</scope>
    <source>
        <strain evidence="15">Stoneville</strain>
        <tissue evidence="15">Whole head</tissue>
    </source>
</reference>
<sequence>MADVAADTARDSETVLKPKQLIGVRHYQFVLMSTTLFISFGIRTSLSVAIISMTEETPPDPSIPTYPEWDNTDTILSSFFWGYILTQVGAGQLSEYFGPKWFLVMTMVIASAFHIAVPGMAATLGSTGVMICRIIQGLNQGFLFPCIHNMISKWSPLYERSMISNLVYGSPNLGIAVCMPVMGAICASKAGWPVAFYVYGGLGLVWAVVFAIFAENSPSLHKSISEEEKYYIESSNSVTHHATKKVPTPWTTILTSLPVWAIVVAGCANCWGGHTLLTEIPSYMSNIMNFDLNDNSQLSALPYFVQYFFGIVTGPLVDRMIEKKTFSVTSSRKICNSLASFLPGAALIYLAFLEDFNPTLVTVLFVIAVGASALIQSGYLINMLDLAPNHAGTLLGMINSINNVFSILGPLSVGLLGSDKKDPILWRTVFLLAAGIYIGCGLFYVLFTSAEVQSWNEPIDRKNKVQKEISNGVQTEDRTNTKSSNCQMSY</sequence>
<evidence type="ECO:0000256" key="8">
    <source>
        <dbReference type="ARBA" id="ARBA00023136"/>
    </source>
</evidence>
<evidence type="ECO:0000256" key="4">
    <source>
        <dbReference type="ARBA" id="ARBA00022692"/>
    </source>
</evidence>
<dbReference type="GO" id="GO:0006820">
    <property type="term" value="P:monoatomic anion transport"/>
    <property type="evidence" value="ECO:0007669"/>
    <property type="project" value="TreeGrafter"/>
</dbReference>
<feature type="transmembrane region" description="Helical" evidence="13">
    <location>
        <begin position="194"/>
        <end position="214"/>
    </location>
</feature>
<dbReference type="GO" id="GO:0015293">
    <property type="term" value="F:symporter activity"/>
    <property type="evidence" value="ECO:0007669"/>
    <property type="project" value="UniProtKB-KW"/>
</dbReference>
<evidence type="ECO:0000256" key="6">
    <source>
        <dbReference type="ARBA" id="ARBA00022989"/>
    </source>
</evidence>
<keyword evidence="6 13" id="KW-1133">Transmembrane helix</keyword>
<dbReference type="GO" id="GO:0016020">
    <property type="term" value="C:membrane"/>
    <property type="evidence" value="ECO:0007669"/>
    <property type="project" value="UniProtKB-SubCell"/>
</dbReference>
<feature type="transmembrane region" description="Helical" evidence="13">
    <location>
        <begin position="333"/>
        <end position="353"/>
    </location>
</feature>
<dbReference type="EMBL" id="JABDTM020006177">
    <property type="protein sequence ID" value="KAH0821781.1"/>
    <property type="molecule type" value="Genomic_DNA"/>
</dbReference>
<comment type="subcellular location">
    <subcellularLocation>
        <location evidence="1">Membrane</location>
        <topology evidence="1">Multi-pass membrane protein</topology>
    </subcellularLocation>
</comment>
<keyword evidence="7" id="KW-0915">Sodium</keyword>
<dbReference type="InterPro" id="IPR050382">
    <property type="entry name" value="MFS_Na/Anion_cotransporter"/>
</dbReference>
<name>A0A8J6LQK4_TENMO</name>
<evidence type="ECO:0000313" key="16">
    <source>
        <dbReference type="Proteomes" id="UP000719412"/>
    </source>
</evidence>
<gene>
    <name evidence="15" type="ORF">GEV33_001010</name>
</gene>
<dbReference type="PANTHER" id="PTHR11662:SF280">
    <property type="entry name" value="FI21844P1-RELATED"/>
    <property type="match status" value="1"/>
</dbReference>
<dbReference type="SUPFAM" id="SSF103473">
    <property type="entry name" value="MFS general substrate transporter"/>
    <property type="match status" value="1"/>
</dbReference>
<keyword evidence="5" id="KW-0769">Symport</keyword>
<evidence type="ECO:0000256" key="7">
    <source>
        <dbReference type="ARBA" id="ARBA00023053"/>
    </source>
</evidence>
<evidence type="ECO:0000256" key="11">
    <source>
        <dbReference type="ARBA" id="ARBA00068450"/>
    </source>
</evidence>
<feature type="transmembrane region" description="Helical" evidence="13">
    <location>
        <begin position="29"/>
        <end position="54"/>
    </location>
</feature>
<keyword evidence="9" id="KW-0739">Sodium transport</keyword>
<keyword evidence="16" id="KW-1185">Reference proteome</keyword>
<comment type="function">
    <text evidence="10">May be an inorganic phosphate cotransporter.</text>
</comment>
<comment type="caution">
    <text evidence="15">The sequence shown here is derived from an EMBL/GenBank/DDBJ whole genome shotgun (WGS) entry which is preliminary data.</text>
</comment>
<dbReference type="PROSITE" id="PS50850">
    <property type="entry name" value="MFS"/>
    <property type="match status" value="1"/>
</dbReference>
<feature type="transmembrane region" description="Helical" evidence="13">
    <location>
        <begin position="101"/>
        <end position="121"/>
    </location>
</feature>
<keyword evidence="4 13" id="KW-0812">Transmembrane</keyword>
<evidence type="ECO:0000256" key="1">
    <source>
        <dbReference type="ARBA" id="ARBA00004141"/>
    </source>
</evidence>
<evidence type="ECO:0000256" key="2">
    <source>
        <dbReference type="ARBA" id="ARBA00008586"/>
    </source>
</evidence>
<dbReference type="Pfam" id="PF07690">
    <property type="entry name" value="MFS_1"/>
    <property type="match status" value="1"/>
</dbReference>
<dbReference type="InterPro" id="IPR020846">
    <property type="entry name" value="MFS_dom"/>
</dbReference>
<feature type="transmembrane region" description="Helical" evidence="13">
    <location>
        <begin position="300"/>
        <end position="321"/>
    </location>
</feature>
<dbReference type="GO" id="GO:0006814">
    <property type="term" value="P:sodium ion transport"/>
    <property type="evidence" value="ECO:0007669"/>
    <property type="project" value="UniProtKB-KW"/>
</dbReference>
<evidence type="ECO:0000256" key="13">
    <source>
        <dbReference type="SAM" id="Phobius"/>
    </source>
</evidence>
<feature type="transmembrane region" description="Helical" evidence="13">
    <location>
        <begin position="359"/>
        <end position="381"/>
    </location>
</feature>
<protein>
    <recommendedName>
        <fullName evidence="11">Putative inorganic phosphate cotransporter</fullName>
    </recommendedName>
</protein>
<feature type="transmembrane region" description="Helical" evidence="13">
    <location>
        <begin position="424"/>
        <end position="447"/>
    </location>
</feature>
<dbReference type="Gene3D" id="1.20.1250.20">
    <property type="entry name" value="MFS general substrate transporter like domains"/>
    <property type="match status" value="2"/>
</dbReference>
<feature type="region of interest" description="Disordered" evidence="12">
    <location>
        <begin position="468"/>
        <end position="490"/>
    </location>
</feature>
<evidence type="ECO:0000256" key="10">
    <source>
        <dbReference type="ARBA" id="ARBA00054632"/>
    </source>
</evidence>
<dbReference type="AlphaFoldDB" id="A0A8J6LQK4"/>
<keyword evidence="3" id="KW-0813">Transport</keyword>
<feature type="compositionally biased region" description="Polar residues" evidence="12">
    <location>
        <begin position="481"/>
        <end position="490"/>
    </location>
</feature>
<feature type="transmembrane region" description="Helical" evidence="13">
    <location>
        <begin position="393"/>
        <end position="418"/>
    </location>
</feature>
<evidence type="ECO:0000313" key="15">
    <source>
        <dbReference type="EMBL" id="KAH0821781.1"/>
    </source>
</evidence>
<evidence type="ECO:0000256" key="5">
    <source>
        <dbReference type="ARBA" id="ARBA00022847"/>
    </source>
</evidence>
<dbReference type="Proteomes" id="UP000719412">
    <property type="component" value="Unassembled WGS sequence"/>
</dbReference>
<evidence type="ECO:0000259" key="14">
    <source>
        <dbReference type="PROSITE" id="PS50850"/>
    </source>
</evidence>
<dbReference type="FunFam" id="1.20.1250.20:FF:000144">
    <property type="entry name" value="Picot, isoform B"/>
    <property type="match status" value="1"/>
</dbReference>
<dbReference type="InterPro" id="IPR036259">
    <property type="entry name" value="MFS_trans_sf"/>
</dbReference>
<evidence type="ECO:0000256" key="3">
    <source>
        <dbReference type="ARBA" id="ARBA00022448"/>
    </source>
</evidence>
<keyword evidence="9" id="KW-0406">Ion transport</keyword>
<feature type="domain" description="Major facilitator superfamily (MFS) profile" evidence="14">
    <location>
        <begin position="28"/>
        <end position="452"/>
    </location>
</feature>
<dbReference type="InterPro" id="IPR011701">
    <property type="entry name" value="MFS"/>
</dbReference>
<accession>A0A8J6LQK4</accession>
<reference evidence="15" key="2">
    <citation type="submission" date="2021-08" db="EMBL/GenBank/DDBJ databases">
        <authorList>
            <person name="Eriksson T."/>
        </authorList>
    </citation>
    <scope>NUCLEOTIDE SEQUENCE</scope>
    <source>
        <strain evidence="15">Stoneville</strain>
        <tissue evidence="15">Whole head</tissue>
    </source>
</reference>
<feature type="transmembrane region" description="Helical" evidence="13">
    <location>
        <begin position="166"/>
        <end position="187"/>
    </location>
</feature>
<proteinExistence type="inferred from homology"/>